<protein>
    <recommendedName>
        <fullName evidence="3">ATP-grasp domain-containing protein</fullName>
    </recommendedName>
</protein>
<organism evidence="1 2">
    <name type="scientific">Candidatus Carbonibacillus altaicus</name>
    <dbReference type="NCBI Taxonomy" id="2163959"/>
    <lineage>
        <taxon>Bacteria</taxon>
        <taxon>Bacillati</taxon>
        <taxon>Bacillota</taxon>
        <taxon>Bacilli</taxon>
        <taxon>Bacillales</taxon>
        <taxon>Candidatus Carbonibacillus</taxon>
    </lineage>
</organism>
<name>A0A2R6Y0X3_9BACL</name>
<evidence type="ECO:0000313" key="2">
    <source>
        <dbReference type="Proteomes" id="UP000244338"/>
    </source>
</evidence>
<comment type="caution">
    <text evidence="1">The sequence shown here is derived from an EMBL/GenBank/DDBJ whole genome shotgun (WGS) entry which is preliminary data.</text>
</comment>
<dbReference type="Pfam" id="PF14398">
    <property type="entry name" value="ATPgrasp_YheCD"/>
    <property type="match status" value="1"/>
</dbReference>
<proteinExistence type="predicted"/>
<dbReference type="AlphaFoldDB" id="A0A2R6Y0X3"/>
<gene>
    <name evidence="1" type="ORF">BSOLF_0328</name>
</gene>
<dbReference type="InterPro" id="IPR026838">
    <property type="entry name" value="YheC/D"/>
</dbReference>
<evidence type="ECO:0008006" key="3">
    <source>
        <dbReference type="Google" id="ProtNLM"/>
    </source>
</evidence>
<dbReference type="Proteomes" id="UP000244338">
    <property type="component" value="Unassembled WGS sequence"/>
</dbReference>
<reference evidence="2" key="1">
    <citation type="journal article" date="2018" name="Sci. Rep.">
        <title>Lignite coal burning seam in the remote Altai Mountains harbors a hydrogen-driven thermophilic microbial community.</title>
        <authorList>
            <person name="Kadnikov V.V."/>
            <person name="Mardanov A.V."/>
            <person name="Ivasenko D.A."/>
            <person name="Antsiferov D.V."/>
            <person name="Beletsky A.V."/>
            <person name="Karnachuk O.V."/>
            <person name="Ravin N.V."/>
        </authorList>
    </citation>
    <scope>NUCLEOTIDE SEQUENCE [LARGE SCALE GENOMIC DNA]</scope>
</reference>
<evidence type="ECO:0000313" key="1">
    <source>
        <dbReference type="EMBL" id="PTQ56338.1"/>
    </source>
</evidence>
<dbReference type="EMBL" id="PEBX01000032">
    <property type="protein sequence ID" value="PTQ56338.1"/>
    <property type="molecule type" value="Genomic_DNA"/>
</dbReference>
<dbReference type="SUPFAM" id="SSF56059">
    <property type="entry name" value="Glutathione synthetase ATP-binding domain-like"/>
    <property type="match status" value="1"/>
</dbReference>
<sequence length="394" mass="44836">MLLLTTAKKTLKTDLVTGTYRRYQELARTGKTFGFRLVAAFPEDISVKTRTFTARSFTEKVPYAVIGREKLPPVIYNRISTRSDERRYAPLLKALRKLPSVTVFNPGFFNKWMLLGALKASPSWPFKLPESGRLNAQMPDGLDALFSRIEGDENKVVYLKPIHGHAGLGILTIEPIEGPPQPAPTERATYRADETFITPCRYRLTLQTASGLKRTRIEHQEALASFIHALSRREPYMWQKRVPRPKPPGPSNLGAVDIRTLMQKKSDGRWQLTGWALRAAPPDGITTHVPHGGFRPPRLQTLKRLYPDLDLEQFLKRLKSASHIAARTIDAHYGRALGELSLDFALGKEGSLWFLEANSKPMRFDERRIEVAWRRTFWETVTYFMSRTGVHIGV</sequence>
<accession>A0A2R6Y0X3</accession>